<dbReference type="FunFam" id="3.40.50.300:FF:000134">
    <property type="entry name" value="Iron-enterobactin ABC transporter ATP-binding protein"/>
    <property type="match status" value="1"/>
</dbReference>
<dbReference type="PANTHER" id="PTHR42794:SF1">
    <property type="entry name" value="HEMIN IMPORT ATP-BINDING PROTEIN HMUV"/>
    <property type="match status" value="1"/>
</dbReference>
<dbReference type="PANTHER" id="PTHR42794">
    <property type="entry name" value="HEMIN IMPORT ATP-BINDING PROTEIN HMUV"/>
    <property type="match status" value="1"/>
</dbReference>
<evidence type="ECO:0000256" key="5">
    <source>
        <dbReference type="SAM" id="MobiDB-lite"/>
    </source>
</evidence>
<proteinExistence type="predicted"/>
<keyword evidence="8" id="KW-1185">Reference proteome</keyword>
<dbReference type="InterPro" id="IPR017871">
    <property type="entry name" value="ABC_transporter-like_CS"/>
</dbReference>
<keyword evidence="2" id="KW-0547">Nucleotide-binding</keyword>
<dbReference type="SUPFAM" id="SSF52540">
    <property type="entry name" value="P-loop containing nucleoside triphosphate hydrolases"/>
    <property type="match status" value="1"/>
</dbReference>
<dbReference type="InterPro" id="IPR003593">
    <property type="entry name" value="AAA+_ATPase"/>
</dbReference>
<comment type="caution">
    <text evidence="7">The sequence shown here is derived from an EMBL/GenBank/DDBJ whole genome shotgun (WGS) entry which is preliminary data.</text>
</comment>
<dbReference type="GO" id="GO:0005524">
    <property type="term" value="F:ATP binding"/>
    <property type="evidence" value="ECO:0007669"/>
    <property type="project" value="UniProtKB-KW"/>
</dbReference>
<dbReference type="Proteomes" id="UP000215506">
    <property type="component" value="Unassembled WGS sequence"/>
</dbReference>
<dbReference type="PROSITE" id="PS50893">
    <property type="entry name" value="ABC_TRANSPORTER_2"/>
    <property type="match status" value="1"/>
</dbReference>
<protein>
    <submittedName>
        <fullName evidence="7">Fe(3+) dicitrate transport ATP-binding protein FecE</fullName>
    </submittedName>
</protein>
<dbReference type="Gene3D" id="3.40.50.300">
    <property type="entry name" value="P-loop containing nucleotide triphosphate hydrolases"/>
    <property type="match status" value="1"/>
</dbReference>
<dbReference type="Pfam" id="PF00005">
    <property type="entry name" value="ABC_tran"/>
    <property type="match status" value="1"/>
</dbReference>
<gene>
    <name evidence="7" type="primary">fecE</name>
    <name evidence="7" type="ORF">B7C42_03739</name>
</gene>
<organism evidence="7 8">
    <name type="scientific">Nocardia cerradoensis</name>
    <dbReference type="NCBI Taxonomy" id="85688"/>
    <lineage>
        <taxon>Bacteria</taxon>
        <taxon>Bacillati</taxon>
        <taxon>Actinomycetota</taxon>
        <taxon>Actinomycetes</taxon>
        <taxon>Mycobacteriales</taxon>
        <taxon>Nocardiaceae</taxon>
        <taxon>Nocardia</taxon>
    </lineage>
</organism>
<evidence type="ECO:0000256" key="4">
    <source>
        <dbReference type="ARBA" id="ARBA00022967"/>
    </source>
</evidence>
<keyword evidence="4" id="KW-1278">Translocase</keyword>
<feature type="region of interest" description="Disordered" evidence="5">
    <location>
        <begin position="1"/>
        <end position="47"/>
    </location>
</feature>
<keyword evidence="1" id="KW-0813">Transport</keyword>
<evidence type="ECO:0000256" key="3">
    <source>
        <dbReference type="ARBA" id="ARBA00022840"/>
    </source>
</evidence>
<dbReference type="CDD" id="cd03214">
    <property type="entry name" value="ABC_Iron-Siderophores_B12_Hemin"/>
    <property type="match status" value="1"/>
</dbReference>
<name>A0A231H5L4_9NOCA</name>
<keyword evidence="3 7" id="KW-0067">ATP-binding</keyword>
<dbReference type="SMART" id="SM00382">
    <property type="entry name" value="AAA"/>
    <property type="match status" value="1"/>
</dbReference>
<evidence type="ECO:0000256" key="2">
    <source>
        <dbReference type="ARBA" id="ARBA00022741"/>
    </source>
</evidence>
<accession>A0A231H5L4</accession>
<dbReference type="InterPro" id="IPR027417">
    <property type="entry name" value="P-loop_NTPase"/>
</dbReference>
<dbReference type="GO" id="GO:0016887">
    <property type="term" value="F:ATP hydrolysis activity"/>
    <property type="evidence" value="ECO:0007669"/>
    <property type="project" value="InterPro"/>
</dbReference>
<dbReference type="InterPro" id="IPR003439">
    <property type="entry name" value="ABC_transporter-like_ATP-bd"/>
</dbReference>
<evidence type="ECO:0000313" key="7">
    <source>
        <dbReference type="EMBL" id="OXR44179.1"/>
    </source>
</evidence>
<dbReference type="EMBL" id="NGAF01000007">
    <property type="protein sequence ID" value="OXR44179.1"/>
    <property type="molecule type" value="Genomic_DNA"/>
</dbReference>
<evidence type="ECO:0000313" key="8">
    <source>
        <dbReference type="Proteomes" id="UP000215506"/>
    </source>
</evidence>
<evidence type="ECO:0000259" key="6">
    <source>
        <dbReference type="PROSITE" id="PS50893"/>
    </source>
</evidence>
<reference evidence="7 8" key="1">
    <citation type="submission" date="2017-07" db="EMBL/GenBank/DDBJ databases">
        <title>First draft Genome Sequence of Nocardia cerradoensis isolated from human infection.</title>
        <authorList>
            <person name="Carrasco G."/>
        </authorList>
    </citation>
    <scope>NUCLEOTIDE SEQUENCE [LARGE SCALE GENOMIC DNA]</scope>
    <source>
        <strain evidence="7 8">CNM20130759</strain>
    </source>
</reference>
<evidence type="ECO:0000256" key="1">
    <source>
        <dbReference type="ARBA" id="ARBA00022448"/>
    </source>
</evidence>
<dbReference type="PROSITE" id="PS00211">
    <property type="entry name" value="ABC_TRANSPORTER_1"/>
    <property type="match status" value="1"/>
</dbReference>
<sequence>MSGPVRRRDTGPDHGPAMSAGTGDEGPHSPAPRPVPADEGVPAAPVPSSLLAAEPTSETVAAALRVERLACGPRGAMVLADVDFEVHPGEVVGVVGPNGAGKSTLLRTLGGLLRPRRGHVLVNGSVLHVLSVRRRARLVAMVGQDDQPPADLCAGEVVALGRTPYLPPWGAGSPAERRAVGDALAAVDLDGFADRPVRRMSGGERQRVLLARALAQASPLLLLDEPTNHLDITHRLALLDLVRGLGRTVVIALHDLTLADRYCDRVLVVHDGSASDLRAPREALSPEVLATVFGVRAARVRHPETGATHLLLEPNTKAAG</sequence>
<feature type="domain" description="ABC transporter" evidence="6">
    <location>
        <begin position="64"/>
        <end position="296"/>
    </location>
</feature>
<feature type="compositionally biased region" description="Basic and acidic residues" evidence="5">
    <location>
        <begin position="1"/>
        <end position="12"/>
    </location>
</feature>
<dbReference type="AlphaFoldDB" id="A0A231H5L4"/>